<dbReference type="Proteomes" id="UP000014107">
    <property type="component" value="Unassembled WGS sequence"/>
</dbReference>
<evidence type="ECO:0000313" key="4">
    <source>
        <dbReference type="Proteomes" id="UP000014104"/>
    </source>
</evidence>
<feature type="transmembrane region" description="Helical" evidence="1">
    <location>
        <begin position="93"/>
        <end position="115"/>
    </location>
</feature>
<organism evidence="3 5">
    <name type="scientific">Enterococcus avium ATCC 14025</name>
    <dbReference type="NCBI Taxonomy" id="1140002"/>
    <lineage>
        <taxon>Bacteria</taxon>
        <taxon>Bacillati</taxon>
        <taxon>Bacillota</taxon>
        <taxon>Bacilli</taxon>
        <taxon>Lactobacillales</taxon>
        <taxon>Enterococcaceae</taxon>
        <taxon>Enterococcus</taxon>
    </lineage>
</organism>
<keyword evidence="1" id="KW-0472">Membrane</keyword>
<keyword evidence="4" id="KW-1185">Reference proteome</keyword>
<comment type="caution">
    <text evidence="3">The sequence shown here is derived from an EMBL/GenBank/DDBJ whole genome shotgun (WGS) entry which is preliminary data.</text>
</comment>
<feature type="transmembrane region" description="Helical" evidence="1">
    <location>
        <begin position="6"/>
        <end position="23"/>
    </location>
</feature>
<proteinExistence type="predicted"/>
<protein>
    <submittedName>
        <fullName evidence="3">Uncharacterized protein</fullName>
    </submittedName>
</protein>
<evidence type="ECO:0000313" key="3">
    <source>
        <dbReference type="EMBL" id="EOU26572.1"/>
    </source>
</evidence>
<evidence type="ECO:0000313" key="2">
    <source>
        <dbReference type="EMBL" id="EOT47246.1"/>
    </source>
</evidence>
<dbReference type="RefSeq" id="WP_016179565.1">
    <property type="nucleotide sequence ID" value="NZ_KE136362.1"/>
</dbReference>
<reference evidence="2 4" key="1">
    <citation type="submission" date="2013-03" db="EMBL/GenBank/DDBJ databases">
        <title>The Genome Sequence of Enterococcus avium ATCC_14025 (Illumina only assembly).</title>
        <authorList>
            <consortium name="The Broad Institute Genomics Platform"/>
            <consortium name="The Broad Institute Genome Sequencing Center for Infectious Disease"/>
            <person name="Earl A."/>
            <person name="Russ C."/>
            <person name="Gilmore M."/>
            <person name="Surin D."/>
            <person name="Walker B."/>
            <person name="Young S."/>
            <person name="Zeng Q."/>
            <person name="Gargeya S."/>
            <person name="Fitzgerald M."/>
            <person name="Haas B."/>
            <person name="Abouelleil A."/>
            <person name="Allen A.W."/>
            <person name="Alvarado L."/>
            <person name="Arachchi H.M."/>
            <person name="Berlin A.M."/>
            <person name="Chapman S.B."/>
            <person name="Gainer-Dewar J."/>
            <person name="Goldberg J."/>
            <person name="Griggs A."/>
            <person name="Gujja S."/>
            <person name="Hansen M."/>
            <person name="Howarth C."/>
            <person name="Imamovic A."/>
            <person name="Ireland A."/>
            <person name="Larimer J."/>
            <person name="McCowan C."/>
            <person name="Murphy C."/>
            <person name="Pearson M."/>
            <person name="Poon T.W."/>
            <person name="Priest M."/>
            <person name="Roberts A."/>
            <person name="Saif S."/>
            <person name="Shea T."/>
            <person name="Sisk P."/>
            <person name="Sykes S."/>
            <person name="Wortman J."/>
            <person name="Nusbaum C."/>
            <person name="Birren B."/>
        </authorList>
    </citation>
    <scope>NUCLEOTIDE SEQUENCE [LARGE SCALE GENOMIC DNA]</scope>
    <source>
        <strain evidence="2 4">ATCC 14025</strain>
    </source>
</reference>
<evidence type="ECO:0000256" key="1">
    <source>
        <dbReference type="SAM" id="Phobius"/>
    </source>
</evidence>
<keyword evidence="1" id="KW-0812">Transmembrane</keyword>
<dbReference type="EMBL" id="ASWL01000001">
    <property type="protein sequence ID" value="EOU26572.1"/>
    <property type="molecule type" value="Genomic_DNA"/>
</dbReference>
<evidence type="ECO:0000313" key="5">
    <source>
        <dbReference type="Proteomes" id="UP000014107"/>
    </source>
</evidence>
<feature type="transmembrane region" description="Helical" evidence="1">
    <location>
        <begin position="239"/>
        <end position="258"/>
    </location>
</feature>
<feature type="transmembrane region" description="Helical" evidence="1">
    <location>
        <begin position="205"/>
        <end position="223"/>
    </location>
</feature>
<feature type="transmembrane region" description="Helical" evidence="1">
    <location>
        <begin position="172"/>
        <end position="190"/>
    </location>
</feature>
<dbReference type="AlphaFoldDB" id="A0AAV3J5M2"/>
<name>A0AAV3J5M2_ENTAV</name>
<feature type="transmembrane region" description="Helical" evidence="1">
    <location>
        <begin position="121"/>
        <end position="143"/>
    </location>
</feature>
<keyword evidence="1" id="KW-1133">Transmembrane helix</keyword>
<dbReference type="Proteomes" id="UP000014104">
    <property type="component" value="Unassembled WGS sequence"/>
</dbReference>
<gene>
    <name evidence="3" type="ORF">I570_00328</name>
    <name evidence="2" type="ORF">OMU_01615</name>
</gene>
<accession>A0AAV3J5M2</accession>
<sequence length="275" mass="32291">MKENIELITAFLTFAGTLSAIILKEEKERKEDHARASAIQKQNQHYENISTSGNNSSINIKSVQTQISDILVEEKEAEIYQKNFSETYKITNIYLKLFILGIYILSFFLSSYFFNSDKFGRTIYFASTIFCVLSLALNVGHLYKFFRRNYYFSVKNSKEDMISKMFRKVQQFIYPIVISMIQIMLLKILFETETVFLDKISNSDTWGVFNFCLLLFLSVFWFYQTAQFSLLKNQYKVKFAYKYFFLSLICLVVVYQLFKGPFADGDFIGIFLSNL</sequence>
<reference evidence="3 5" key="2">
    <citation type="submission" date="2013-03" db="EMBL/GenBank/DDBJ databases">
        <title>The Genome Sequence of Enterococcus avium ATCC_14025 (PacBio/Illumina hybrid assembly).</title>
        <authorList>
            <consortium name="The Broad Institute Genomics Platform"/>
            <consortium name="The Broad Institute Genome Sequencing Center for Infectious Disease"/>
            <person name="Earl A."/>
            <person name="Russ C."/>
            <person name="Gilmore M."/>
            <person name="Surin D."/>
            <person name="Walker B."/>
            <person name="Young S."/>
            <person name="Zeng Q."/>
            <person name="Gargeya S."/>
            <person name="Fitzgerald M."/>
            <person name="Haas B."/>
            <person name="Abouelleil A."/>
            <person name="Allen A.W."/>
            <person name="Alvarado L."/>
            <person name="Arachchi H.M."/>
            <person name="Berlin A.M."/>
            <person name="Chapman S.B."/>
            <person name="Gainer-Dewar J."/>
            <person name="Goldberg J."/>
            <person name="Griggs A."/>
            <person name="Gujja S."/>
            <person name="Hansen M."/>
            <person name="Howarth C."/>
            <person name="Imamovic A."/>
            <person name="Ireland A."/>
            <person name="Larimer J."/>
            <person name="McCowan C."/>
            <person name="Murphy C."/>
            <person name="Pearson M."/>
            <person name="Poon T.W."/>
            <person name="Priest M."/>
            <person name="Roberts A."/>
            <person name="Saif S."/>
            <person name="Shea T."/>
            <person name="Sisk P."/>
            <person name="Sykes S."/>
            <person name="Wortman J."/>
            <person name="Nusbaum C."/>
            <person name="Birren B."/>
        </authorList>
    </citation>
    <scope>NUCLEOTIDE SEQUENCE [LARGE SCALE GENOMIC DNA]</scope>
    <source>
        <strain evidence="3 5">ATCC 14025</strain>
    </source>
</reference>
<dbReference type="EMBL" id="AHYV01000013">
    <property type="protein sequence ID" value="EOT47246.1"/>
    <property type="molecule type" value="Genomic_DNA"/>
</dbReference>